<comment type="subunit">
    <text evidence="4">Homodimer. Interacts with PriA and DnaT. Component of the replication restart primosome. Primosome assembly occurs via a 'hand-off' mechanism. PriA binds to replication forks, subsequently PriB then DnaT bind; DnaT then displaces ssDNA to generate the helicase loading substrate.</text>
</comment>
<organism evidence="5 6">
    <name type="scientific">Baumannia cicadellinicola subsp. Homalodisca coagulata</name>
    <dbReference type="NCBI Taxonomy" id="374463"/>
    <lineage>
        <taxon>Bacteria</taxon>
        <taxon>Pseudomonadati</taxon>
        <taxon>Pseudomonadota</taxon>
        <taxon>Gammaproteobacteria</taxon>
        <taxon>Candidatus Palibaumannia</taxon>
    </lineage>
</organism>
<protein>
    <recommendedName>
        <fullName evidence="4">Replication restart protein PriB</fullName>
    </recommendedName>
</protein>
<keyword evidence="1 4" id="KW-0639">Primosome</keyword>
<dbReference type="InterPro" id="IPR023646">
    <property type="entry name" value="Prisomal_replication_PriB"/>
</dbReference>
<dbReference type="GO" id="GO:1990077">
    <property type="term" value="C:primosome complex"/>
    <property type="evidence" value="ECO:0007669"/>
    <property type="project" value="UniProtKB-UniRule"/>
</dbReference>
<dbReference type="InterPro" id="IPR000424">
    <property type="entry name" value="Primosome_PriB/ssb"/>
</dbReference>
<dbReference type="Gene3D" id="2.40.50.140">
    <property type="entry name" value="Nucleic acid-binding proteins"/>
    <property type="match status" value="1"/>
</dbReference>
<dbReference type="Pfam" id="PF22657">
    <property type="entry name" value="SSB_1"/>
    <property type="match status" value="1"/>
</dbReference>
<evidence type="ECO:0000256" key="2">
    <source>
        <dbReference type="ARBA" id="ARBA00022705"/>
    </source>
</evidence>
<dbReference type="Proteomes" id="UP000002427">
    <property type="component" value="Chromosome"/>
</dbReference>
<dbReference type="InterPro" id="IPR012340">
    <property type="entry name" value="NA-bd_OB-fold"/>
</dbReference>
<dbReference type="PROSITE" id="PS50935">
    <property type="entry name" value="SSB"/>
    <property type="match status" value="1"/>
</dbReference>
<evidence type="ECO:0000256" key="1">
    <source>
        <dbReference type="ARBA" id="ARBA00022515"/>
    </source>
</evidence>
<evidence type="ECO:0000256" key="3">
    <source>
        <dbReference type="ARBA" id="ARBA00023125"/>
    </source>
</evidence>
<evidence type="ECO:0000313" key="6">
    <source>
        <dbReference type="Proteomes" id="UP000002427"/>
    </source>
</evidence>
<sequence length="117" mass="13129">MLQQHHLYSLKFSMTNRLILSGIICNTPVRKVSPSGIKHCQFVLEHYSVQEEAGFKRQAWCRISVVMSGNAFNDITNSIIVGEKISINGFISSHQGRNGLSKIVLHAEQIYLIKSGE</sequence>
<proteinExistence type="inferred from homology"/>
<dbReference type="KEGG" id="bci:BCI_0573"/>
<evidence type="ECO:0000313" key="5">
    <source>
        <dbReference type="EMBL" id="ABF14288.1"/>
    </source>
</evidence>
<name>Q1LSR3_BAUCH</name>
<accession>Q1LSR3</accession>
<dbReference type="EMBL" id="CP000238">
    <property type="protein sequence ID" value="ABF14288.1"/>
    <property type="molecule type" value="Genomic_DNA"/>
</dbReference>
<dbReference type="AlphaFoldDB" id="Q1LSR3"/>
<comment type="similarity">
    <text evidence="4">Belongs to the PriB family.</text>
</comment>
<dbReference type="SUPFAM" id="SSF50249">
    <property type="entry name" value="Nucleic acid-binding proteins"/>
    <property type="match status" value="1"/>
</dbReference>
<keyword evidence="2 4" id="KW-0235">DNA replication</keyword>
<evidence type="ECO:0000256" key="4">
    <source>
        <dbReference type="HAMAP-Rule" id="MF_00720"/>
    </source>
</evidence>
<gene>
    <name evidence="5" type="primary">priN</name>
    <name evidence="4" type="synonym">priB</name>
    <name evidence="5" type="ordered locus">BCI_0573</name>
</gene>
<comment type="function">
    <text evidence="4">Involved in the restart of stalled replication forks, which reloads the replicative helicase on sites other than the origin of replication; the PriA-PriB pathway is the major replication restart pathway. During primosome assembly it facilitates complex formation between PriA and DnaT on DNA; stabilizes PriA on DNA. Stimulates the DNA unwinding activity of PriA helicase.</text>
</comment>
<reference evidence="5 6" key="1">
    <citation type="journal article" date="2006" name="PLoS Biol.">
        <title>Metabolic complementarity and genomics of the dual bacterial symbiosis of sharpshooters.</title>
        <authorList>
            <person name="Wu D."/>
            <person name="Daugherty S.C."/>
            <person name="Van Aken S.E."/>
            <person name="Pai G.H."/>
            <person name="Watkins K.L."/>
            <person name="Khouri H."/>
            <person name="Tallon L.J."/>
            <person name="Zaborsky J.M."/>
            <person name="Dunbar H.E."/>
            <person name="Tran P.L."/>
            <person name="Moran N.A."/>
            <person name="Eisen J.A."/>
        </authorList>
    </citation>
    <scope>NUCLEOTIDE SEQUENCE [LARGE SCALE GENOMIC DNA]</scope>
    <source>
        <strain evidence="5">Hc</strain>
    </source>
</reference>
<keyword evidence="6" id="KW-1185">Reference proteome</keyword>
<keyword evidence="3 4" id="KW-0238">DNA-binding</keyword>
<dbReference type="PIRSF" id="PIRSF003135">
    <property type="entry name" value="Primosomal_n"/>
    <property type="match status" value="1"/>
</dbReference>
<dbReference type="GO" id="GO:0006269">
    <property type="term" value="P:DNA replication, synthesis of primer"/>
    <property type="evidence" value="ECO:0007669"/>
    <property type="project" value="UniProtKB-KW"/>
</dbReference>
<dbReference type="HAMAP" id="MF_00720">
    <property type="entry name" value="PriB"/>
    <property type="match status" value="1"/>
</dbReference>
<dbReference type="GO" id="GO:0003697">
    <property type="term" value="F:single-stranded DNA binding"/>
    <property type="evidence" value="ECO:0007669"/>
    <property type="project" value="UniProtKB-UniRule"/>
</dbReference>
<dbReference type="HOGENOM" id="CLU_166075_0_0_6"/>
<dbReference type="NCBIfam" id="TIGR04418">
    <property type="entry name" value="PriB_gamma"/>
    <property type="match status" value="1"/>
</dbReference>
<dbReference type="STRING" id="374463.BCI_0573"/>